<proteinExistence type="predicted"/>
<feature type="region of interest" description="Disordered" evidence="1">
    <location>
        <begin position="76"/>
        <end position="103"/>
    </location>
</feature>
<dbReference type="Pfam" id="PF11790">
    <property type="entry name" value="Glyco_hydro_cc"/>
    <property type="match status" value="1"/>
</dbReference>
<evidence type="ECO:0000313" key="5">
    <source>
        <dbReference type="Proteomes" id="UP000014074"/>
    </source>
</evidence>
<dbReference type="PANTHER" id="PTHR34154">
    <property type="entry name" value="ALKALI-SENSITIVE LINKAGE PROTEIN 1"/>
    <property type="match status" value="1"/>
</dbReference>
<keyword evidence="5" id="KW-1185">Reference proteome</keyword>
<evidence type="ECO:0000256" key="2">
    <source>
        <dbReference type="SAM" id="SignalP"/>
    </source>
</evidence>
<dbReference type="GO" id="GO:0009277">
    <property type="term" value="C:fungal-type cell wall"/>
    <property type="evidence" value="ECO:0007669"/>
    <property type="project" value="TreeGrafter"/>
</dbReference>
<dbReference type="InterPro" id="IPR053183">
    <property type="entry name" value="ASL1"/>
</dbReference>
<reference evidence="5" key="1">
    <citation type="journal article" date="2013" name="Genome Announc.">
        <title>Draft genome sequence of the ascomycete Phaeoacremonium aleophilum strain UCR-PA7, a causal agent of the esca disease complex in grapevines.</title>
        <authorList>
            <person name="Blanco-Ulate B."/>
            <person name="Rolshausen P."/>
            <person name="Cantu D."/>
        </authorList>
    </citation>
    <scope>NUCLEOTIDE SEQUENCE [LARGE SCALE GENOMIC DNA]</scope>
    <source>
        <strain evidence="5">UCR-PA7</strain>
    </source>
</reference>
<evidence type="ECO:0000256" key="1">
    <source>
        <dbReference type="SAM" id="MobiDB-lite"/>
    </source>
</evidence>
<evidence type="ECO:0000259" key="3">
    <source>
        <dbReference type="Pfam" id="PF11790"/>
    </source>
</evidence>
<dbReference type="GO" id="GO:0016787">
    <property type="term" value="F:hydrolase activity"/>
    <property type="evidence" value="ECO:0007669"/>
    <property type="project" value="UniProtKB-KW"/>
</dbReference>
<accession>R8BLD8</accession>
<feature type="chain" id="PRO_5004462871" evidence="2">
    <location>
        <begin position="22"/>
        <end position="405"/>
    </location>
</feature>
<dbReference type="EMBL" id="KB933118">
    <property type="protein sequence ID" value="EOO00075.1"/>
    <property type="molecule type" value="Genomic_DNA"/>
</dbReference>
<evidence type="ECO:0000313" key="4">
    <source>
        <dbReference type="EMBL" id="EOO00075.1"/>
    </source>
</evidence>
<feature type="compositionally biased region" description="Low complexity" evidence="1">
    <location>
        <begin position="77"/>
        <end position="103"/>
    </location>
</feature>
<dbReference type="KEGG" id="tmn:UCRPA7_4463"/>
<dbReference type="Gene3D" id="3.20.20.80">
    <property type="entry name" value="Glycosidases"/>
    <property type="match status" value="1"/>
</dbReference>
<gene>
    <name evidence="4" type="ORF">UCRPA7_4463</name>
</gene>
<keyword evidence="4" id="KW-0378">Hydrolase</keyword>
<dbReference type="eggNOG" id="ENOG502RXK9">
    <property type="taxonomic scope" value="Eukaryota"/>
</dbReference>
<dbReference type="GO" id="GO:0071966">
    <property type="term" value="P:fungal-type cell wall polysaccharide metabolic process"/>
    <property type="evidence" value="ECO:0007669"/>
    <property type="project" value="TreeGrafter"/>
</dbReference>
<keyword evidence="2" id="KW-0732">Signal</keyword>
<feature type="domain" description="Asl1-like glycosyl hydrolase catalytic" evidence="3">
    <location>
        <begin position="177"/>
        <end position="399"/>
    </location>
</feature>
<dbReference type="InterPro" id="IPR024655">
    <property type="entry name" value="Asl1_glyco_hydro_catalytic"/>
</dbReference>
<dbReference type="Proteomes" id="UP000014074">
    <property type="component" value="Unassembled WGS sequence"/>
</dbReference>
<dbReference type="AlphaFoldDB" id="R8BLD8"/>
<dbReference type="HOGENOM" id="CLU_040908_4_1_1"/>
<organism evidence="4 5">
    <name type="scientific">Phaeoacremonium minimum (strain UCR-PA7)</name>
    <name type="common">Esca disease fungus</name>
    <name type="synonym">Togninia minima</name>
    <dbReference type="NCBI Taxonomy" id="1286976"/>
    <lineage>
        <taxon>Eukaryota</taxon>
        <taxon>Fungi</taxon>
        <taxon>Dikarya</taxon>
        <taxon>Ascomycota</taxon>
        <taxon>Pezizomycotina</taxon>
        <taxon>Sordariomycetes</taxon>
        <taxon>Sordariomycetidae</taxon>
        <taxon>Togniniales</taxon>
        <taxon>Togniniaceae</taxon>
        <taxon>Phaeoacremonium</taxon>
    </lineage>
</organism>
<sequence>MLSKTSIALLASAVLANGVVAVDLHHRHAHQHLHEKKAVYYLKTEIEVVTEWVTVTYDPNAPVSMFAPGQHSEKVISTSSTSTSSSSSTSSTTSTTPTSTSTSSIFVAPVPTTLVTSSAAPAPAAETPEINIQVAASVEVAVTTPAAAAVVSTPAAEAEPATTTTAAVAVSNSGKRGFAYNDATLAAPLLGGKVKWGYNWGQSRDGLDDDLEYVPMLWGPASDHSSTWSANAKKAIAAGSTNLLSFNECDNIGQANISPSQAAADHITYMNPFSGQARIGSPAITNSGADGEGISWLNSWIEACNGKCAFDFCAFHWYSPADPKEFLEHATKVHEACDNKPVWLTEFAPFGDDDTINDFLLEVMDQMDNNATYSFIERYSFFMLSDGSLVNGGAASVYGKSYAFS</sequence>
<name>R8BLD8_PHAM7</name>
<dbReference type="OrthoDB" id="43654at2759"/>
<feature type="signal peptide" evidence="2">
    <location>
        <begin position="1"/>
        <end position="21"/>
    </location>
</feature>
<dbReference type="InterPro" id="IPR017853">
    <property type="entry name" value="GH"/>
</dbReference>
<dbReference type="SUPFAM" id="SSF51445">
    <property type="entry name" value="(Trans)glycosidases"/>
    <property type="match status" value="1"/>
</dbReference>
<dbReference type="GeneID" id="19324917"/>
<protein>
    <submittedName>
        <fullName evidence="4">Putative glycoside hydrolase protein</fullName>
    </submittedName>
</protein>
<dbReference type="PANTHER" id="PTHR34154:SF13">
    <property type="entry name" value="ASL1-LIKE GLYCOSYL HYDROLASE CATALYTIC DOMAIN-CONTAINING PROTEIN"/>
    <property type="match status" value="1"/>
</dbReference>
<dbReference type="RefSeq" id="XP_007915236.1">
    <property type="nucleotide sequence ID" value="XM_007917045.1"/>
</dbReference>